<keyword evidence="5" id="KW-1185">Reference proteome</keyword>
<dbReference type="PRINTS" id="PR00742">
    <property type="entry name" value="GLHYDRLASE35"/>
</dbReference>
<dbReference type="GO" id="GO:0004553">
    <property type="term" value="F:hydrolase activity, hydrolyzing O-glycosyl compounds"/>
    <property type="evidence" value="ECO:0007669"/>
    <property type="project" value="InterPro"/>
</dbReference>
<reference evidence="4 5" key="1">
    <citation type="submission" date="2020-08" db="EMBL/GenBank/DDBJ databases">
        <title>Sequencing the genomes of 1000 actinobacteria strains.</title>
        <authorList>
            <person name="Klenk H.-P."/>
        </authorList>
    </citation>
    <scope>NUCLEOTIDE SEQUENCE [LARGE SCALE GENOMIC DNA]</scope>
    <source>
        <strain evidence="4 5">DSM 17294</strain>
    </source>
</reference>
<dbReference type="PANTHER" id="PTHR23421">
    <property type="entry name" value="BETA-GALACTOSIDASE RELATED"/>
    <property type="match status" value="1"/>
</dbReference>
<dbReference type="GO" id="GO:0005975">
    <property type="term" value="P:carbohydrate metabolic process"/>
    <property type="evidence" value="ECO:0007669"/>
    <property type="project" value="InterPro"/>
</dbReference>
<accession>A0A841DFK3</accession>
<dbReference type="RefSeq" id="WP_202887008.1">
    <property type="nucleotide sequence ID" value="NZ_BAAAVN010000032.1"/>
</dbReference>
<organism evidence="4 5">
    <name type="scientific">Kribbella solani</name>
    <dbReference type="NCBI Taxonomy" id="236067"/>
    <lineage>
        <taxon>Bacteria</taxon>
        <taxon>Bacillati</taxon>
        <taxon>Actinomycetota</taxon>
        <taxon>Actinomycetes</taxon>
        <taxon>Propionibacteriales</taxon>
        <taxon>Kribbellaceae</taxon>
        <taxon>Kribbella</taxon>
    </lineage>
</organism>
<evidence type="ECO:0000256" key="1">
    <source>
        <dbReference type="ARBA" id="ARBA00009809"/>
    </source>
</evidence>
<dbReference type="SUPFAM" id="SSF51445">
    <property type="entry name" value="(Trans)glycosidases"/>
    <property type="match status" value="1"/>
</dbReference>
<evidence type="ECO:0000313" key="5">
    <source>
        <dbReference type="Proteomes" id="UP000558997"/>
    </source>
</evidence>
<dbReference type="InterPro" id="IPR017853">
    <property type="entry name" value="GH"/>
</dbReference>
<dbReference type="EMBL" id="JACHNF010000001">
    <property type="protein sequence ID" value="MBB5976681.1"/>
    <property type="molecule type" value="Genomic_DNA"/>
</dbReference>
<evidence type="ECO:0000256" key="2">
    <source>
        <dbReference type="RuleBase" id="RU003679"/>
    </source>
</evidence>
<feature type="domain" description="Glycoside hydrolase 35 catalytic" evidence="3">
    <location>
        <begin position="41"/>
        <end position="387"/>
    </location>
</feature>
<evidence type="ECO:0000313" key="4">
    <source>
        <dbReference type="EMBL" id="MBB5976681.1"/>
    </source>
</evidence>
<protein>
    <recommendedName>
        <fullName evidence="3">Glycoside hydrolase 35 catalytic domain-containing protein</fullName>
    </recommendedName>
</protein>
<proteinExistence type="inferred from homology"/>
<sequence length="782" mass="85694">MNRDREPLRATPAGWKQPAVLPAMSNEIDQHDRYQVTSRWMLVDGVPSIPVAAELHFSRTPRERWDERLRLLRAAGATEVSTYIYWNHHEEDRGQLRFDGNRDLAAFIRLAGEIGLGVILRVGPWSHGEARYGGFPDWVQHSGATLRTDDPRYLDLVEGWFGVLGEVAGPYCGPRGTVVAIQIENELVDRPHHIHTLKRMLRAAGLSAPLWTSSAWGSAQLPGQEVIPLYGGYPDGFWMEHDAPWDDSFRAHFFFSSHWDDTMLGADVRAQQGTHSVTDGAAPTSALFPIVTCELGGGMAGSYHRRPWPSALDVAAISNNALGSGSGWQGYYMFAGGTNPAGADGLQESHATGYPNDLPRFDYDFHAPIGASGRIAPSLGPLRRQHAALAAFGTALAQMPPSFPEIVPSGVEDATTLRWALRSDGASGFVFIGWHQPEVPLDDYRGAQFEIRLRDETVSFPPVPVDIPAGTVTRWPVHLEVGGVRVRWATASPLTVLDGQRSTLVLTADHGIDPQLASTDGEVLRAADGRPLDDGSGFVVEVARDEASIDVLVLNAECADDAWVIDRPNGAPWSSPASHRERQLLLSKAPLWTEADGGLRLRASETPAVRRYEPALRTFVSVPVELAGPPPRIGAVEARLDRKPDLEYRTYGFRDRRASAPRNEDFLAGAAEWTLQLPSWFGEYGDLVELEVDWTGDAAQLWLDGSPVADRFWDGSLWSFDLSAVPVRPDSELVLRVLPLFPAAPVYLPAGARSRKNDATAPLCSVDGIQLIASTVWSEQAR</sequence>
<comment type="similarity">
    <text evidence="1 2">Belongs to the glycosyl hydrolase 35 family.</text>
</comment>
<gene>
    <name evidence="4" type="ORF">HDA44_000022</name>
</gene>
<dbReference type="Pfam" id="PF01301">
    <property type="entry name" value="Glyco_hydro_35"/>
    <property type="match status" value="1"/>
</dbReference>
<dbReference type="InterPro" id="IPR001944">
    <property type="entry name" value="Glycoside_Hdrlase_35"/>
</dbReference>
<name>A0A841DFK3_9ACTN</name>
<evidence type="ECO:0000259" key="3">
    <source>
        <dbReference type="Pfam" id="PF01301"/>
    </source>
</evidence>
<comment type="caution">
    <text evidence="4">The sequence shown here is derived from an EMBL/GenBank/DDBJ whole genome shotgun (WGS) entry which is preliminary data.</text>
</comment>
<dbReference type="InterPro" id="IPR031330">
    <property type="entry name" value="Gly_Hdrlase_35_cat"/>
</dbReference>
<dbReference type="AlphaFoldDB" id="A0A841DFK3"/>
<dbReference type="Proteomes" id="UP000558997">
    <property type="component" value="Unassembled WGS sequence"/>
</dbReference>
<dbReference type="Gene3D" id="3.20.20.80">
    <property type="entry name" value="Glycosidases"/>
    <property type="match status" value="1"/>
</dbReference>